<keyword evidence="2 4" id="KW-0472">Membrane</keyword>
<dbReference type="PANTHER" id="PTHR30189">
    <property type="entry name" value="LPS-ASSEMBLY PROTEIN"/>
    <property type="match status" value="1"/>
</dbReference>
<dbReference type="Proteomes" id="UP001589789">
    <property type="component" value="Unassembled WGS sequence"/>
</dbReference>
<keyword evidence="8" id="KW-1185">Reference proteome</keyword>
<sequence>MTDVLLRECPGPPVPCPALVRLPAAPRRARLLGGVAVLATLAVAAAGPVAAQETDPSAITVPGVGAVPGVGMLRGAAPPTAAPAPAPSISASGALSGNVQLDRNAPVTFTANEVEYDQGQNRVTATGGVEAWQNERILRADRFTYDRNTGIAIAEGNVQMLEPDGQVIFAERAELQGGMREAVVNGLRGLLAQNGRLAANGALRRTTENGSVVMDLSRVVYSSCDLCADDPQAAPLWQLRSRLATQDGESKRLRFRDATVEFGGVPAFYTPYLSMPDPGTPRASGFLSPSFGQTRYLGGFAEFPYYWAIDGQSDLIVTPMIASQAPPSLFANYRGRYNFGSMTILGSVGELTGRESSREKGLGGHVFARGNFTLNENWQAGFNINRATSETYLRAYRQPGTGVLTSTVYAEGFWGYNAYARINAFAFQSLRAQDITARIPYVLPNLYYEQVLNRDQLGGTLTADATAFNIYRDEGTKTRRAGTRLSYELPRYDSFGSQWTFRAQADALGYNANDLDLAPNFVVGREDTNTATGNIRAALDWRLPLVRSAGSLGRQLIEPRVQLVTGPNTGRQTKIPNEDSLDFEFTDANLFSLNRFNGRDRQEGGSRVDAALRAAWYFPSGGSLEGLVGRSFRASDEAIFQDRSGLEKRASDWVGRVTLAPTPWLDLTARTRLDGDTLDRRMIDGTAGIGLAPVGLDSTRLTFGYLYELPSPLRLPQRYIREVYAGASTRIGSRWRAGAFGRYDLELERGVSYGASAAYEDECFVFEGRFYRSMAENPLTARTYPSGTTLLLRISLKTVGEFGLRAL</sequence>
<evidence type="ECO:0000313" key="7">
    <source>
        <dbReference type="EMBL" id="MFC0387367.1"/>
    </source>
</evidence>
<dbReference type="Gene3D" id="2.60.450.10">
    <property type="entry name" value="Lipopolysaccharide (LPS) transport protein A like domain"/>
    <property type="match status" value="1"/>
</dbReference>
<evidence type="ECO:0000256" key="2">
    <source>
        <dbReference type="ARBA" id="ARBA00023136"/>
    </source>
</evidence>
<gene>
    <name evidence="4" type="primary">lptD</name>
    <name evidence="7" type="ORF">ACFFIC_17710</name>
</gene>
<evidence type="ECO:0000259" key="6">
    <source>
        <dbReference type="Pfam" id="PF04453"/>
    </source>
</evidence>
<comment type="similarity">
    <text evidence="4">Belongs to the LptD family.</text>
</comment>
<dbReference type="Pfam" id="PF03968">
    <property type="entry name" value="LptD_N"/>
    <property type="match status" value="1"/>
</dbReference>
<keyword evidence="1 4" id="KW-0732">Signal</keyword>
<feature type="domain" description="LptD C-terminal" evidence="6">
    <location>
        <begin position="365"/>
        <end position="735"/>
    </location>
</feature>
<evidence type="ECO:0000259" key="5">
    <source>
        <dbReference type="Pfam" id="PF03968"/>
    </source>
</evidence>
<keyword evidence="3 4" id="KW-0998">Cell outer membrane</keyword>
<dbReference type="InterPro" id="IPR007543">
    <property type="entry name" value="LptD_C"/>
</dbReference>
<comment type="function">
    <text evidence="4">Involved in the assembly of lipopolysaccharide (LPS) at the surface of the outer membrane.</text>
</comment>
<reference evidence="7 8" key="1">
    <citation type="submission" date="2024-09" db="EMBL/GenBank/DDBJ databases">
        <authorList>
            <person name="Sun Q."/>
            <person name="Mori K."/>
        </authorList>
    </citation>
    <scope>NUCLEOTIDE SEQUENCE [LARGE SCALE GENOMIC DNA]</scope>
    <source>
        <strain evidence="7 8">CCM 7468</strain>
    </source>
</reference>
<feature type="domain" description="Organic solvent tolerance-like N-terminal" evidence="5">
    <location>
        <begin position="110"/>
        <end position="182"/>
    </location>
</feature>
<dbReference type="RefSeq" id="WP_377052736.1">
    <property type="nucleotide sequence ID" value="NZ_JBHLVZ010000060.1"/>
</dbReference>
<dbReference type="Pfam" id="PF04453">
    <property type="entry name" value="LptD"/>
    <property type="match status" value="1"/>
</dbReference>
<name>A0ABV6IVM0_9PROT</name>
<dbReference type="EMBL" id="JBHLVZ010000060">
    <property type="protein sequence ID" value="MFC0387367.1"/>
    <property type="molecule type" value="Genomic_DNA"/>
</dbReference>
<dbReference type="PANTHER" id="PTHR30189:SF1">
    <property type="entry name" value="LPS-ASSEMBLY PROTEIN LPTD"/>
    <property type="match status" value="1"/>
</dbReference>
<dbReference type="InterPro" id="IPR020889">
    <property type="entry name" value="LipoPS_assembly_LptD"/>
</dbReference>
<comment type="caution">
    <text evidence="4">Lacks conserved residue(s) required for the propagation of feature annotation.</text>
</comment>
<dbReference type="InterPro" id="IPR005653">
    <property type="entry name" value="OstA-like_N"/>
</dbReference>
<organism evidence="7 8">
    <name type="scientific">Muricoccus vinaceus</name>
    <dbReference type="NCBI Taxonomy" id="424704"/>
    <lineage>
        <taxon>Bacteria</taxon>
        <taxon>Pseudomonadati</taxon>
        <taxon>Pseudomonadota</taxon>
        <taxon>Alphaproteobacteria</taxon>
        <taxon>Acetobacterales</taxon>
        <taxon>Roseomonadaceae</taxon>
        <taxon>Muricoccus</taxon>
    </lineage>
</organism>
<protein>
    <recommendedName>
        <fullName evidence="4">LPS-assembly protein LptD</fullName>
    </recommendedName>
</protein>
<evidence type="ECO:0000256" key="4">
    <source>
        <dbReference type="HAMAP-Rule" id="MF_01411"/>
    </source>
</evidence>
<evidence type="ECO:0000256" key="1">
    <source>
        <dbReference type="ARBA" id="ARBA00022729"/>
    </source>
</evidence>
<dbReference type="InterPro" id="IPR050218">
    <property type="entry name" value="LptD"/>
</dbReference>
<comment type="subcellular location">
    <subcellularLocation>
        <location evidence="4">Cell outer membrane</location>
    </subcellularLocation>
</comment>
<evidence type="ECO:0000313" key="8">
    <source>
        <dbReference type="Proteomes" id="UP001589789"/>
    </source>
</evidence>
<accession>A0ABV6IVM0</accession>
<comment type="caution">
    <text evidence="7">The sequence shown here is derived from an EMBL/GenBank/DDBJ whole genome shotgun (WGS) entry which is preliminary data.</text>
</comment>
<evidence type="ECO:0000256" key="3">
    <source>
        <dbReference type="ARBA" id="ARBA00023237"/>
    </source>
</evidence>
<dbReference type="HAMAP" id="MF_01411">
    <property type="entry name" value="LPS_assembly_LptD"/>
    <property type="match status" value="1"/>
</dbReference>
<proteinExistence type="inferred from homology"/>
<comment type="subunit">
    <text evidence="4">Component of the lipopolysaccharide transport and assembly complex.</text>
</comment>